<sequence length="214" mass="22577">MEPFETGPDHLLRASDSVRAGRHDRARRPRAERGDLAGPRPGVVVPSEVWRGAEARERHLLRARAAAPRLGLAAAFSHSTAAALHGWASLSPGSDLVDVTDPSVLRSRRGATARVHAFALSDDDTAHVAGLPVTRAGRTAVDLASALPFRDAVVALDSALAVPRRGTPVHGPRQSCSSTNSTRPSSDARRSGLIDRSRALGSSPTDAPAHRVSR</sequence>
<evidence type="ECO:0000313" key="2">
    <source>
        <dbReference type="EMBL" id="BDZ51658.1"/>
    </source>
</evidence>
<accession>A0ABM8GT57</accession>
<organism evidence="2 3">
    <name type="scientific">Frondihabitans sucicola</name>
    <dbReference type="NCBI Taxonomy" id="1268041"/>
    <lineage>
        <taxon>Bacteria</taxon>
        <taxon>Bacillati</taxon>
        <taxon>Actinomycetota</taxon>
        <taxon>Actinomycetes</taxon>
        <taxon>Micrococcales</taxon>
        <taxon>Microbacteriaceae</taxon>
        <taxon>Frondihabitans</taxon>
    </lineage>
</organism>
<feature type="compositionally biased region" description="Low complexity" evidence="1">
    <location>
        <begin position="175"/>
        <end position="185"/>
    </location>
</feature>
<keyword evidence="3" id="KW-1185">Reference proteome</keyword>
<protein>
    <submittedName>
        <fullName evidence="2">Uncharacterized protein</fullName>
    </submittedName>
</protein>
<gene>
    <name evidence="2" type="ORF">GCM10025867_38990</name>
</gene>
<dbReference type="RefSeq" id="WP_286344369.1">
    <property type="nucleotide sequence ID" value="NZ_AP027732.1"/>
</dbReference>
<proteinExistence type="predicted"/>
<feature type="region of interest" description="Disordered" evidence="1">
    <location>
        <begin position="164"/>
        <end position="214"/>
    </location>
</feature>
<name>A0ABM8GT57_9MICO</name>
<feature type="compositionally biased region" description="Basic and acidic residues" evidence="1">
    <location>
        <begin position="19"/>
        <end position="35"/>
    </location>
</feature>
<evidence type="ECO:0000256" key="1">
    <source>
        <dbReference type="SAM" id="MobiDB-lite"/>
    </source>
</evidence>
<feature type="region of interest" description="Disordered" evidence="1">
    <location>
        <begin position="1"/>
        <end position="42"/>
    </location>
</feature>
<evidence type="ECO:0000313" key="3">
    <source>
        <dbReference type="Proteomes" id="UP001321486"/>
    </source>
</evidence>
<reference evidence="3" key="1">
    <citation type="journal article" date="2019" name="Int. J. Syst. Evol. Microbiol.">
        <title>The Global Catalogue of Microorganisms (GCM) 10K type strain sequencing project: providing services to taxonomists for standard genome sequencing and annotation.</title>
        <authorList>
            <consortium name="The Broad Institute Genomics Platform"/>
            <consortium name="The Broad Institute Genome Sequencing Center for Infectious Disease"/>
            <person name="Wu L."/>
            <person name="Ma J."/>
        </authorList>
    </citation>
    <scope>NUCLEOTIDE SEQUENCE [LARGE SCALE GENOMIC DNA]</scope>
    <source>
        <strain evidence="3">NBRC 108728</strain>
    </source>
</reference>
<dbReference type="Proteomes" id="UP001321486">
    <property type="component" value="Chromosome"/>
</dbReference>
<dbReference type="EMBL" id="AP027732">
    <property type="protein sequence ID" value="BDZ51658.1"/>
    <property type="molecule type" value="Genomic_DNA"/>
</dbReference>
<feature type="compositionally biased region" description="Basic and acidic residues" evidence="1">
    <location>
        <begin position="186"/>
        <end position="198"/>
    </location>
</feature>